<proteinExistence type="inferred from homology"/>
<comment type="similarity">
    <text evidence="6">Belongs to the peptidase M48 family.</text>
</comment>
<keyword evidence="12" id="KW-1185">Reference proteome</keyword>
<evidence type="ECO:0000256" key="7">
    <source>
        <dbReference type="SAM" id="Coils"/>
    </source>
</evidence>
<reference evidence="12" key="1">
    <citation type="journal article" date="2011" name="MBio">
        <title>Novel metabolic attributes of the genus Cyanothece, comprising a group of unicellular nitrogen-fixing Cyanobacteria.</title>
        <authorList>
            <person name="Bandyopadhyay A."/>
            <person name="Elvitigala T."/>
            <person name="Welsh E."/>
            <person name="Stockel J."/>
            <person name="Liberton M."/>
            <person name="Min H."/>
            <person name="Sherman L.A."/>
            <person name="Pakrasi H.B."/>
        </authorList>
    </citation>
    <scope>NUCLEOTIDE SEQUENCE [LARGE SCALE GENOMIC DNA]</scope>
    <source>
        <strain evidence="12">PCC 7822</strain>
    </source>
</reference>
<evidence type="ECO:0000256" key="9">
    <source>
        <dbReference type="SAM" id="SignalP"/>
    </source>
</evidence>
<evidence type="ECO:0000256" key="6">
    <source>
        <dbReference type="RuleBase" id="RU003983"/>
    </source>
</evidence>
<sequence length="341" mass="36757">MLQKVKSLALLTSVCTMLSGTVGPLAAKPAPSTQNQKPQSTTETIYEKAKQELPQDVYIVYRIVDRLARANGLDEHPWRIGIVQEYNINAFATEANLVAVYSGLLDQLGGDASALACVIGHEMGHHTERHLAIGPTEQAALQAQIQQEAEQQVKQEIESANSEATGASVGGAVARGIGSFFGGWGSVAGNVAGSAADSAAQQRMAKAQKRVEEIVAQKNAELQEKIAQQSRTHEFEADEKGYIYATTAGFDPQGCVRMLEVLGRMPGSEVDSSHPAVPKRIERMQQLMTERPASTLVPLGESRIKTSQPLTYEPSKDGQSLRINSRHGGNAGDFFDQQFGK</sequence>
<keyword evidence="4 6" id="KW-0862">Zinc</keyword>
<feature type="signal peptide" evidence="9">
    <location>
        <begin position="1"/>
        <end position="27"/>
    </location>
</feature>
<dbReference type="GO" id="GO:0016020">
    <property type="term" value="C:membrane"/>
    <property type="evidence" value="ECO:0007669"/>
    <property type="project" value="TreeGrafter"/>
</dbReference>
<dbReference type="Proteomes" id="UP000008206">
    <property type="component" value="Chromosome"/>
</dbReference>
<feature type="region of interest" description="Disordered" evidence="8">
    <location>
        <begin position="309"/>
        <end position="341"/>
    </location>
</feature>
<dbReference type="InterPro" id="IPR001915">
    <property type="entry name" value="Peptidase_M48"/>
</dbReference>
<protein>
    <submittedName>
        <fullName evidence="11">Peptidase M48 Ste24p</fullName>
    </submittedName>
</protein>
<comment type="cofactor">
    <cofactor evidence="6">
        <name>Zn(2+)</name>
        <dbReference type="ChEBI" id="CHEBI:29105"/>
    </cofactor>
    <text evidence="6">Binds 1 zinc ion per subunit.</text>
</comment>
<dbReference type="OrthoDB" id="506195at2"/>
<keyword evidence="7" id="KW-0175">Coiled coil</keyword>
<dbReference type="EMBL" id="CP002198">
    <property type="protein sequence ID" value="ADN12484.1"/>
    <property type="molecule type" value="Genomic_DNA"/>
</dbReference>
<dbReference type="RefSeq" id="WP_013320594.1">
    <property type="nucleotide sequence ID" value="NC_014501.1"/>
</dbReference>
<dbReference type="InterPro" id="IPR051156">
    <property type="entry name" value="Mito/Outer_Membr_Metalloprot"/>
</dbReference>
<dbReference type="GO" id="GO:0004222">
    <property type="term" value="F:metalloendopeptidase activity"/>
    <property type="evidence" value="ECO:0007669"/>
    <property type="project" value="InterPro"/>
</dbReference>
<evidence type="ECO:0000256" key="4">
    <source>
        <dbReference type="ARBA" id="ARBA00022833"/>
    </source>
</evidence>
<name>E0U797_GLOV7</name>
<dbReference type="Pfam" id="PF01435">
    <property type="entry name" value="Peptidase_M48"/>
    <property type="match status" value="1"/>
</dbReference>
<dbReference type="CDD" id="cd07324">
    <property type="entry name" value="M48C_Oma1-like"/>
    <property type="match status" value="1"/>
</dbReference>
<evidence type="ECO:0000259" key="10">
    <source>
        <dbReference type="Pfam" id="PF01435"/>
    </source>
</evidence>
<evidence type="ECO:0000313" key="12">
    <source>
        <dbReference type="Proteomes" id="UP000008206"/>
    </source>
</evidence>
<evidence type="ECO:0000256" key="5">
    <source>
        <dbReference type="ARBA" id="ARBA00023049"/>
    </source>
</evidence>
<keyword evidence="5 6" id="KW-0482">Metalloprotease</keyword>
<keyword evidence="1 6" id="KW-0645">Protease</keyword>
<dbReference type="PANTHER" id="PTHR22726">
    <property type="entry name" value="METALLOENDOPEPTIDASE OMA1"/>
    <property type="match status" value="1"/>
</dbReference>
<evidence type="ECO:0000256" key="1">
    <source>
        <dbReference type="ARBA" id="ARBA00022670"/>
    </source>
</evidence>
<dbReference type="AlphaFoldDB" id="E0U797"/>
<feature type="coiled-coil region" evidence="7">
    <location>
        <begin position="204"/>
        <end position="239"/>
    </location>
</feature>
<evidence type="ECO:0000313" key="11">
    <source>
        <dbReference type="EMBL" id="ADN12484.1"/>
    </source>
</evidence>
<dbReference type="Gene3D" id="3.30.2010.10">
    <property type="entry name" value="Metalloproteases ('zincins'), catalytic domain"/>
    <property type="match status" value="1"/>
</dbReference>
<evidence type="ECO:0000256" key="8">
    <source>
        <dbReference type="SAM" id="MobiDB-lite"/>
    </source>
</evidence>
<keyword evidence="3 6" id="KW-0378">Hydrolase</keyword>
<dbReference type="GO" id="GO:0051603">
    <property type="term" value="P:proteolysis involved in protein catabolic process"/>
    <property type="evidence" value="ECO:0007669"/>
    <property type="project" value="TreeGrafter"/>
</dbReference>
<dbReference type="STRING" id="497965.Cyan7822_0439"/>
<gene>
    <name evidence="11" type="ordered locus">Cyan7822_0439</name>
</gene>
<dbReference type="eggNOG" id="COG0501">
    <property type="taxonomic scope" value="Bacteria"/>
</dbReference>
<dbReference type="PANTHER" id="PTHR22726:SF1">
    <property type="entry name" value="METALLOENDOPEPTIDASE OMA1, MITOCHONDRIAL"/>
    <property type="match status" value="1"/>
</dbReference>
<evidence type="ECO:0000256" key="3">
    <source>
        <dbReference type="ARBA" id="ARBA00022801"/>
    </source>
</evidence>
<dbReference type="HOGENOM" id="CLU_070014_0_0_3"/>
<organism evidence="11 12">
    <name type="scientific">Gloeothece verrucosa (strain PCC 7822)</name>
    <name type="common">Cyanothece sp. (strain PCC 7822)</name>
    <dbReference type="NCBI Taxonomy" id="497965"/>
    <lineage>
        <taxon>Bacteria</taxon>
        <taxon>Bacillati</taxon>
        <taxon>Cyanobacteriota</taxon>
        <taxon>Cyanophyceae</taxon>
        <taxon>Oscillatoriophycideae</taxon>
        <taxon>Chroococcales</taxon>
        <taxon>Aphanothecaceae</taxon>
        <taxon>Gloeothece</taxon>
        <taxon>Gloeothece verrucosa</taxon>
    </lineage>
</organism>
<feature type="chain" id="PRO_5003141193" evidence="9">
    <location>
        <begin position="28"/>
        <end position="341"/>
    </location>
</feature>
<feature type="domain" description="Peptidase M48" evidence="10">
    <location>
        <begin position="60"/>
        <end position="286"/>
    </location>
</feature>
<evidence type="ECO:0000256" key="2">
    <source>
        <dbReference type="ARBA" id="ARBA00022723"/>
    </source>
</evidence>
<dbReference type="KEGG" id="cyj:Cyan7822_0439"/>
<keyword evidence="2" id="KW-0479">Metal-binding</keyword>
<keyword evidence="9" id="KW-0732">Signal</keyword>
<dbReference type="GO" id="GO:0046872">
    <property type="term" value="F:metal ion binding"/>
    <property type="evidence" value="ECO:0007669"/>
    <property type="project" value="UniProtKB-KW"/>
</dbReference>
<accession>E0U797</accession>